<dbReference type="EMBL" id="JAAAIL010000297">
    <property type="protein sequence ID" value="KAG0277175.1"/>
    <property type="molecule type" value="Genomic_DNA"/>
</dbReference>
<name>A0AAD4DGH1_9FUNG</name>
<keyword evidence="2" id="KW-0812">Transmembrane</keyword>
<reference evidence="3" key="1">
    <citation type="journal article" date="2020" name="Fungal Divers.">
        <title>Resolving the Mortierellaceae phylogeny through synthesis of multi-gene phylogenetics and phylogenomics.</title>
        <authorList>
            <person name="Vandepol N."/>
            <person name="Liber J."/>
            <person name="Desiro A."/>
            <person name="Na H."/>
            <person name="Kennedy M."/>
            <person name="Barry K."/>
            <person name="Grigoriev I.V."/>
            <person name="Miller A.N."/>
            <person name="O'Donnell K."/>
            <person name="Stajich J.E."/>
            <person name="Bonito G."/>
        </authorList>
    </citation>
    <scope>NUCLEOTIDE SEQUENCE</scope>
    <source>
        <strain evidence="3">NRRL 28262</strain>
    </source>
</reference>
<keyword evidence="4" id="KW-1185">Reference proteome</keyword>
<proteinExistence type="predicted"/>
<sequence length="211" mass="21423">MRGGGSSPPAPATPAGPPSPTTPGNSNGGTVDPNQPPNSTATGPLPGLISQVLNPPPILGNMGGTPSSTATSPTNPKKHPSVPNNDSGVDGNGNPISPSQTSHSKGDNDSGTDGSALSPGLITLLVIIVLAILAAVLFSCYRVRQSRRRRHQSWDEDILKNHAGSVGYSESGGGYGMYVGGSGSNVSAGAGSGGKERPDLWRKNLDLFHRE</sequence>
<evidence type="ECO:0000313" key="4">
    <source>
        <dbReference type="Proteomes" id="UP001194580"/>
    </source>
</evidence>
<organism evidence="3 4">
    <name type="scientific">Linnemannia exigua</name>
    <dbReference type="NCBI Taxonomy" id="604196"/>
    <lineage>
        <taxon>Eukaryota</taxon>
        <taxon>Fungi</taxon>
        <taxon>Fungi incertae sedis</taxon>
        <taxon>Mucoromycota</taxon>
        <taxon>Mortierellomycotina</taxon>
        <taxon>Mortierellomycetes</taxon>
        <taxon>Mortierellales</taxon>
        <taxon>Mortierellaceae</taxon>
        <taxon>Linnemannia</taxon>
    </lineage>
</organism>
<accession>A0AAD4DGH1</accession>
<evidence type="ECO:0000313" key="3">
    <source>
        <dbReference type="EMBL" id="KAG0277175.1"/>
    </source>
</evidence>
<feature type="transmembrane region" description="Helical" evidence="2">
    <location>
        <begin position="121"/>
        <end position="141"/>
    </location>
</feature>
<feature type="region of interest" description="Disordered" evidence="1">
    <location>
        <begin position="1"/>
        <end position="113"/>
    </location>
</feature>
<evidence type="ECO:0000256" key="1">
    <source>
        <dbReference type="SAM" id="MobiDB-lite"/>
    </source>
</evidence>
<dbReference type="AlphaFoldDB" id="A0AAD4DGH1"/>
<dbReference type="Proteomes" id="UP001194580">
    <property type="component" value="Unassembled WGS sequence"/>
</dbReference>
<feature type="region of interest" description="Disordered" evidence="1">
    <location>
        <begin position="186"/>
        <end position="211"/>
    </location>
</feature>
<protein>
    <submittedName>
        <fullName evidence="3">Uncharacterized protein</fullName>
    </submittedName>
</protein>
<evidence type="ECO:0000256" key="2">
    <source>
        <dbReference type="SAM" id="Phobius"/>
    </source>
</evidence>
<keyword evidence="2" id="KW-1133">Transmembrane helix</keyword>
<comment type="caution">
    <text evidence="3">The sequence shown here is derived from an EMBL/GenBank/DDBJ whole genome shotgun (WGS) entry which is preliminary data.</text>
</comment>
<gene>
    <name evidence="3" type="ORF">BGZ95_006367</name>
</gene>
<feature type="compositionally biased region" description="Polar residues" evidence="1">
    <location>
        <begin position="94"/>
        <end position="113"/>
    </location>
</feature>
<feature type="compositionally biased region" description="Basic and acidic residues" evidence="1">
    <location>
        <begin position="194"/>
        <end position="211"/>
    </location>
</feature>
<keyword evidence="2" id="KW-0472">Membrane</keyword>
<feature type="compositionally biased region" description="Pro residues" evidence="1">
    <location>
        <begin position="8"/>
        <end position="21"/>
    </location>
</feature>
<feature type="compositionally biased region" description="Low complexity" evidence="1">
    <location>
        <begin position="65"/>
        <end position="75"/>
    </location>
</feature>